<evidence type="ECO:0000259" key="1">
    <source>
        <dbReference type="Pfam" id="PF02915"/>
    </source>
</evidence>
<feature type="domain" description="Rubrerythrin diiron-binding" evidence="1">
    <location>
        <begin position="10"/>
        <end position="150"/>
    </location>
</feature>
<dbReference type="Gene3D" id="1.20.1260.10">
    <property type="match status" value="1"/>
</dbReference>
<comment type="caution">
    <text evidence="2">The sequence shown here is derived from an EMBL/GenBank/DDBJ whole genome shotgun (WGS) entry which is preliminary data.</text>
</comment>
<evidence type="ECO:0000313" key="2">
    <source>
        <dbReference type="EMBL" id="PJE78596.1"/>
    </source>
</evidence>
<dbReference type="Pfam" id="PF02915">
    <property type="entry name" value="Rubrerythrin"/>
    <property type="match status" value="1"/>
</dbReference>
<name>A0A2H9T5U4_9ZZZZ</name>
<protein>
    <recommendedName>
        <fullName evidence="1">Rubrerythrin diiron-binding domain-containing protein</fullName>
    </recommendedName>
</protein>
<organism evidence="2">
    <name type="scientific">invertebrate metagenome</name>
    <dbReference type="NCBI Taxonomy" id="1711999"/>
    <lineage>
        <taxon>unclassified sequences</taxon>
        <taxon>metagenomes</taxon>
        <taxon>organismal metagenomes</taxon>
    </lineage>
</organism>
<proteinExistence type="predicted"/>
<dbReference type="SUPFAM" id="SSF47240">
    <property type="entry name" value="Ferritin-like"/>
    <property type="match status" value="1"/>
</dbReference>
<sequence length="158" mass="18114">MGIRFNAEQILTMSERIEQNGAAFYRMAAKKVEAGEHRNLLLKLAAFEEKHESCFAQLHKKLTDKETESLAFDPFNEGALYCQTYADNQQFFIKDIDFSDMKAVLKAAIQQEKDTIVFYVGLKEFVSDAHGKNRIDEIIREELSHINLLTGHLNTLLV</sequence>
<reference evidence="2" key="1">
    <citation type="journal article" date="2017" name="Appl. Environ. Microbiol.">
        <title>Molecular characterization of an Endozoicomonas-like organism causing infection in king scallop Pecten maximus L.</title>
        <authorList>
            <person name="Cano I."/>
            <person name="van Aerle R."/>
            <person name="Ross S."/>
            <person name="Verner-Jeffreys D.W."/>
            <person name="Paley R.K."/>
            <person name="Rimmer G."/>
            <person name="Ryder D."/>
            <person name="Hooper P."/>
            <person name="Stone D."/>
            <person name="Feist S.W."/>
        </authorList>
    </citation>
    <scope>NUCLEOTIDE SEQUENCE</scope>
</reference>
<dbReference type="InterPro" id="IPR009078">
    <property type="entry name" value="Ferritin-like_SF"/>
</dbReference>
<dbReference type="InterPro" id="IPR012347">
    <property type="entry name" value="Ferritin-like"/>
</dbReference>
<dbReference type="PANTHER" id="PTHR33531:SF7">
    <property type="entry name" value="HYPOTHETICAL MEMBRANE PROTEIN, CONSERVED"/>
    <property type="match status" value="1"/>
</dbReference>
<dbReference type="GO" id="GO:0046872">
    <property type="term" value="F:metal ion binding"/>
    <property type="evidence" value="ECO:0007669"/>
    <property type="project" value="InterPro"/>
</dbReference>
<dbReference type="PANTHER" id="PTHR33531">
    <property type="entry name" value="RUBRERYTHRIN SUBFAMILY"/>
    <property type="match status" value="1"/>
</dbReference>
<dbReference type="AlphaFoldDB" id="A0A2H9T5U4"/>
<dbReference type="GO" id="GO:0016491">
    <property type="term" value="F:oxidoreductase activity"/>
    <property type="evidence" value="ECO:0007669"/>
    <property type="project" value="InterPro"/>
</dbReference>
<accession>A0A2H9T5U4</accession>
<gene>
    <name evidence="2" type="ORF">CI610_02459</name>
</gene>
<dbReference type="InterPro" id="IPR003251">
    <property type="entry name" value="Rr_diiron-bd_dom"/>
</dbReference>
<dbReference type="EMBL" id="NSIT01000154">
    <property type="protein sequence ID" value="PJE78596.1"/>
    <property type="molecule type" value="Genomic_DNA"/>
</dbReference>
<dbReference type="CDD" id="cd01045">
    <property type="entry name" value="Ferritin_like_AB"/>
    <property type="match status" value="1"/>
</dbReference>